<dbReference type="GO" id="GO:0005524">
    <property type="term" value="F:ATP binding"/>
    <property type="evidence" value="ECO:0007669"/>
    <property type="project" value="UniProtKB-KW"/>
</dbReference>
<evidence type="ECO:0000256" key="5">
    <source>
        <dbReference type="SAM" id="MobiDB-lite"/>
    </source>
</evidence>
<evidence type="ECO:0000259" key="6">
    <source>
        <dbReference type="Pfam" id="PF00696"/>
    </source>
</evidence>
<dbReference type="PRINTS" id="PR00474">
    <property type="entry name" value="GLU5KINASE"/>
</dbReference>
<name>A0A024G704_9STRA</name>
<gene>
    <name evidence="7" type="ORF">BN9_034450</name>
</gene>
<dbReference type="EMBL" id="CAIX01000037">
    <property type="protein sequence ID" value="CCI42661.1"/>
    <property type="molecule type" value="Genomic_DNA"/>
</dbReference>
<dbReference type="InParanoid" id="A0A024G704"/>
<feature type="region of interest" description="Disordered" evidence="5">
    <location>
        <begin position="523"/>
        <end position="549"/>
    </location>
</feature>
<evidence type="ECO:0000256" key="4">
    <source>
        <dbReference type="ARBA" id="ARBA00022840"/>
    </source>
</evidence>
<keyword evidence="4" id="KW-0067">ATP-binding</keyword>
<sequence>MRQVLKHSRSIVVKIGTEIVHSENGMLAMGQIGAIVEQIAILHTQGVRVVIVSSGSVTIGKMMLQRQYLLSGSMQVRKRLCSFKNMITFALQSHLGGHVGHDVDFDEKTCAAAGQSGLQSLYEMLFAQYHLQCSQILASDADFRDPVIRKTLKETMQSLLQVGIIPIVNENDVITKRRVPLIDKHTRIAWDNDSLASLFAIELHTDLLITLTDTHGAYRRDKDGGKALIHEFQQSDSCVMFENSRVGPVGQEEKVMSSIQAVNSGFVKAAIITKAEPQCLIDILKGKRVGTLFFLRDGAKYDTQKVFDKDHSVRSDQKHSRLRESINGCHHDLLKLYRSQKQSSQVSIEDLALVKKHFQFVRNEEADREQFHDNWVIRMSIAYYHRLFREYAIVDLRLYKENRIGLRWRTEMEVLQGKGQFVCANKTCEETSGLHSYEVLFRYKEQDQVKRCLVKVRVCEDCALKFFYRKLKSKRKVMKELQALESESKIASPKSSKKRKWATYDESSSLISDVHAMCSAIHQESKDARPVSEKRENPDEEKYFDELFL</sequence>
<evidence type="ECO:0000313" key="8">
    <source>
        <dbReference type="Proteomes" id="UP000053237"/>
    </source>
</evidence>
<dbReference type="GO" id="GO:0004350">
    <property type="term" value="F:glutamate-5-semialdehyde dehydrogenase activity"/>
    <property type="evidence" value="ECO:0007669"/>
    <property type="project" value="TreeGrafter"/>
</dbReference>
<dbReference type="InterPro" id="IPR019129">
    <property type="entry name" value="Folate-sensitive_fs_Fra10Ac1"/>
</dbReference>
<dbReference type="InterPro" id="IPR036393">
    <property type="entry name" value="AceGlu_kinase-like_sf"/>
</dbReference>
<dbReference type="STRING" id="65357.A0A024G704"/>
<organism evidence="7 8">
    <name type="scientific">Albugo candida</name>
    <dbReference type="NCBI Taxonomy" id="65357"/>
    <lineage>
        <taxon>Eukaryota</taxon>
        <taxon>Sar</taxon>
        <taxon>Stramenopiles</taxon>
        <taxon>Oomycota</taxon>
        <taxon>Peronosporomycetes</taxon>
        <taxon>Albuginales</taxon>
        <taxon>Albuginaceae</taxon>
        <taxon>Albugo</taxon>
    </lineage>
</organism>
<evidence type="ECO:0000256" key="2">
    <source>
        <dbReference type="ARBA" id="ARBA00022741"/>
    </source>
</evidence>
<dbReference type="InterPro" id="IPR001048">
    <property type="entry name" value="Asp/Glu/Uridylate_kinase"/>
</dbReference>
<dbReference type="OrthoDB" id="1934954at2759"/>
<dbReference type="Pfam" id="PF00696">
    <property type="entry name" value="AA_kinase"/>
    <property type="match status" value="1"/>
</dbReference>
<proteinExistence type="predicted"/>
<keyword evidence="2" id="KW-0547">Nucleotide-binding</keyword>
<dbReference type="InterPro" id="IPR001057">
    <property type="entry name" value="Glu/AcGlu_kinase"/>
</dbReference>
<dbReference type="Proteomes" id="UP000053237">
    <property type="component" value="Unassembled WGS sequence"/>
</dbReference>
<dbReference type="Pfam" id="PF09725">
    <property type="entry name" value="Fra10Ac1"/>
    <property type="match status" value="1"/>
</dbReference>
<dbReference type="AlphaFoldDB" id="A0A024G704"/>
<dbReference type="PANTHER" id="PTHR11063">
    <property type="entry name" value="GLUTAMATE SEMIALDEHYDE DEHYDROGENASE"/>
    <property type="match status" value="1"/>
</dbReference>
<keyword evidence="8" id="KW-1185">Reference proteome</keyword>
<keyword evidence="1" id="KW-0808">Transferase</keyword>
<keyword evidence="3" id="KW-0418">Kinase</keyword>
<evidence type="ECO:0000256" key="3">
    <source>
        <dbReference type="ARBA" id="ARBA00022777"/>
    </source>
</evidence>
<reference evidence="7 8" key="1">
    <citation type="submission" date="2012-05" db="EMBL/GenBank/DDBJ databases">
        <title>Recombination and specialization in a pathogen metapopulation.</title>
        <authorList>
            <person name="Gardiner A."/>
            <person name="Kemen E."/>
            <person name="Schultz-Larsen T."/>
            <person name="MacLean D."/>
            <person name="Van Oosterhout C."/>
            <person name="Jones J.D.G."/>
        </authorList>
    </citation>
    <scope>NUCLEOTIDE SEQUENCE [LARGE SCALE GENOMIC DNA]</scope>
    <source>
        <strain evidence="7 8">Ac Nc2</strain>
    </source>
</reference>
<protein>
    <recommendedName>
        <fullName evidence="6">Aspartate/glutamate/uridylate kinase domain-containing protein</fullName>
    </recommendedName>
</protein>
<evidence type="ECO:0000256" key="1">
    <source>
        <dbReference type="ARBA" id="ARBA00022679"/>
    </source>
</evidence>
<comment type="caution">
    <text evidence="7">The sequence shown here is derived from an EMBL/GenBank/DDBJ whole genome shotgun (WGS) entry which is preliminary data.</text>
</comment>
<dbReference type="SUPFAM" id="SSF53633">
    <property type="entry name" value="Carbamate kinase-like"/>
    <property type="match status" value="1"/>
</dbReference>
<dbReference type="GO" id="GO:0016301">
    <property type="term" value="F:kinase activity"/>
    <property type="evidence" value="ECO:0007669"/>
    <property type="project" value="UniProtKB-KW"/>
</dbReference>
<evidence type="ECO:0000313" key="7">
    <source>
        <dbReference type="EMBL" id="CCI42661.1"/>
    </source>
</evidence>
<dbReference type="PANTHER" id="PTHR11063:SF8">
    <property type="entry name" value="DELTA-1-PYRROLINE-5-CARBOXYLATE SYNTHASE"/>
    <property type="match status" value="1"/>
</dbReference>
<dbReference type="Gene3D" id="3.40.1160.10">
    <property type="entry name" value="Acetylglutamate kinase-like"/>
    <property type="match status" value="1"/>
</dbReference>
<feature type="domain" description="Aspartate/glutamate/uridylate kinase" evidence="6">
    <location>
        <begin position="11"/>
        <end position="271"/>
    </location>
</feature>
<accession>A0A024G704</accession>